<reference evidence="3" key="1">
    <citation type="submission" date="2022-11" db="UniProtKB">
        <authorList>
            <consortium name="WormBaseParasite"/>
        </authorList>
    </citation>
    <scope>IDENTIFICATION</scope>
</reference>
<protein>
    <submittedName>
        <fullName evidence="3">Uncharacterized protein</fullName>
    </submittedName>
</protein>
<dbReference type="AlphaFoldDB" id="A0A914DXI3"/>
<keyword evidence="1" id="KW-1133">Transmembrane helix</keyword>
<evidence type="ECO:0000313" key="2">
    <source>
        <dbReference type="Proteomes" id="UP000887540"/>
    </source>
</evidence>
<proteinExistence type="predicted"/>
<keyword evidence="1" id="KW-0472">Membrane</keyword>
<organism evidence="2 3">
    <name type="scientific">Acrobeloides nanus</name>
    <dbReference type="NCBI Taxonomy" id="290746"/>
    <lineage>
        <taxon>Eukaryota</taxon>
        <taxon>Metazoa</taxon>
        <taxon>Ecdysozoa</taxon>
        <taxon>Nematoda</taxon>
        <taxon>Chromadorea</taxon>
        <taxon>Rhabditida</taxon>
        <taxon>Tylenchina</taxon>
        <taxon>Cephalobomorpha</taxon>
        <taxon>Cephaloboidea</taxon>
        <taxon>Cephalobidae</taxon>
        <taxon>Acrobeloides</taxon>
    </lineage>
</organism>
<accession>A0A914DXI3</accession>
<name>A0A914DXI3_9BILA</name>
<keyword evidence="1" id="KW-0812">Transmembrane</keyword>
<dbReference type="WBParaSite" id="ACRNAN_scaffold4452.g24943.t1">
    <property type="protein sequence ID" value="ACRNAN_scaffold4452.g24943.t1"/>
    <property type="gene ID" value="ACRNAN_scaffold4452.g24943"/>
</dbReference>
<evidence type="ECO:0000313" key="3">
    <source>
        <dbReference type="WBParaSite" id="ACRNAN_scaffold4452.g24943.t1"/>
    </source>
</evidence>
<feature type="transmembrane region" description="Helical" evidence="1">
    <location>
        <begin position="56"/>
        <end position="76"/>
    </location>
</feature>
<evidence type="ECO:0000256" key="1">
    <source>
        <dbReference type="SAM" id="Phobius"/>
    </source>
</evidence>
<keyword evidence="2" id="KW-1185">Reference proteome</keyword>
<dbReference type="Proteomes" id="UP000887540">
    <property type="component" value="Unplaced"/>
</dbReference>
<sequence>MFTVAEEAAAPVVIVVEDMVAETKVGGEVPTVTLGELSWKKIFPKEVEVNGKAGEMVVHMVVHHLVLLVLVVVSWVW</sequence>